<dbReference type="Proteomes" id="UP001419268">
    <property type="component" value="Unassembled WGS sequence"/>
</dbReference>
<keyword evidence="3" id="KW-1185">Reference proteome</keyword>
<evidence type="ECO:0000313" key="2">
    <source>
        <dbReference type="EMBL" id="KAK9094957.1"/>
    </source>
</evidence>
<keyword evidence="1" id="KW-0732">Signal</keyword>
<feature type="chain" id="PRO_5042911402" evidence="1">
    <location>
        <begin position="20"/>
        <end position="76"/>
    </location>
</feature>
<comment type="caution">
    <text evidence="2">The sequence shown here is derived from an EMBL/GenBank/DDBJ whole genome shotgun (WGS) entry which is preliminary data.</text>
</comment>
<organism evidence="2 3">
    <name type="scientific">Stephania cephalantha</name>
    <dbReference type="NCBI Taxonomy" id="152367"/>
    <lineage>
        <taxon>Eukaryota</taxon>
        <taxon>Viridiplantae</taxon>
        <taxon>Streptophyta</taxon>
        <taxon>Embryophyta</taxon>
        <taxon>Tracheophyta</taxon>
        <taxon>Spermatophyta</taxon>
        <taxon>Magnoliopsida</taxon>
        <taxon>Ranunculales</taxon>
        <taxon>Menispermaceae</taxon>
        <taxon>Menispermoideae</taxon>
        <taxon>Cissampelideae</taxon>
        <taxon>Stephania</taxon>
    </lineage>
</organism>
<sequence>MLCFSFLFFIWTLTNMGRTEQIFSSRVDIFLWSMSYSPLCSICNNTLLSIWTLSRRKLKISSKLHFHIGYVLTWKN</sequence>
<name>A0AAP0ENA5_9MAGN</name>
<evidence type="ECO:0000313" key="3">
    <source>
        <dbReference type="Proteomes" id="UP001419268"/>
    </source>
</evidence>
<gene>
    <name evidence="2" type="ORF">Scep_026426</name>
</gene>
<feature type="signal peptide" evidence="1">
    <location>
        <begin position="1"/>
        <end position="19"/>
    </location>
</feature>
<evidence type="ECO:0000256" key="1">
    <source>
        <dbReference type="SAM" id="SignalP"/>
    </source>
</evidence>
<dbReference type="AlphaFoldDB" id="A0AAP0ENA5"/>
<protein>
    <submittedName>
        <fullName evidence="2">Uncharacterized protein</fullName>
    </submittedName>
</protein>
<proteinExistence type="predicted"/>
<dbReference type="EMBL" id="JBBNAG010000011">
    <property type="protein sequence ID" value="KAK9094957.1"/>
    <property type="molecule type" value="Genomic_DNA"/>
</dbReference>
<reference evidence="2 3" key="1">
    <citation type="submission" date="2024-01" db="EMBL/GenBank/DDBJ databases">
        <title>Genome assemblies of Stephania.</title>
        <authorList>
            <person name="Yang L."/>
        </authorList>
    </citation>
    <scope>NUCLEOTIDE SEQUENCE [LARGE SCALE GENOMIC DNA]</scope>
    <source>
        <strain evidence="2">JXDWG</strain>
        <tissue evidence="2">Leaf</tissue>
    </source>
</reference>
<accession>A0AAP0ENA5</accession>